<dbReference type="Pfam" id="PF07695">
    <property type="entry name" value="7TMR-DISM_7TM"/>
    <property type="match status" value="1"/>
</dbReference>
<proteinExistence type="inferred from homology"/>
<dbReference type="InterPro" id="IPR008979">
    <property type="entry name" value="Galactose-bd-like_sf"/>
</dbReference>
<dbReference type="InterPro" id="IPR005467">
    <property type="entry name" value="His_kinase_dom"/>
</dbReference>
<dbReference type="AlphaFoldDB" id="A0A0L0QU27"/>
<dbReference type="FunFam" id="3.30.565.10:FF:000010">
    <property type="entry name" value="Sensor histidine kinase RcsC"/>
    <property type="match status" value="1"/>
</dbReference>
<keyword evidence="16" id="KW-1185">Reference proteome</keyword>
<dbReference type="RefSeq" id="WP_050350345.1">
    <property type="nucleotide sequence ID" value="NZ_CP073011.1"/>
</dbReference>
<feature type="domain" description="Histidine kinase" evidence="13">
    <location>
        <begin position="435"/>
        <end position="652"/>
    </location>
</feature>
<keyword evidence="12" id="KW-0812">Transmembrane</keyword>
<dbReference type="EC" id="2.7.13.3" evidence="3"/>
<dbReference type="PROSITE" id="PS50109">
    <property type="entry name" value="HIS_KIN"/>
    <property type="match status" value="2"/>
</dbReference>
<dbReference type="CDD" id="cd16922">
    <property type="entry name" value="HATPase_EvgS-ArcB-TorS-like"/>
    <property type="match status" value="1"/>
</dbReference>
<evidence type="ECO:0000256" key="6">
    <source>
        <dbReference type="ARBA" id="ARBA00022741"/>
    </source>
</evidence>
<feature type="domain" description="Histidine kinase" evidence="13">
    <location>
        <begin position="918"/>
        <end position="1016"/>
    </location>
</feature>
<gene>
    <name evidence="15" type="ORF">AFK71_04480</name>
</gene>
<dbReference type="InterPro" id="IPR011623">
    <property type="entry name" value="7TMR_DISM_rcpt_extracell_dom1"/>
</dbReference>
<feature type="transmembrane region" description="Helical" evidence="12">
    <location>
        <begin position="303"/>
        <end position="319"/>
    </location>
</feature>
<dbReference type="InterPro" id="IPR010559">
    <property type="entry name" value="Sig_transdc_His_kin_internal"/>
</dbReference>
<dbReference type="GO" id="GO:0000155">
    <property type="term" value="F:phosphorelay sensor kinase activity"/>
    <property type="evidence" value="ECO:0007669"/>
    <property type="project" value="InterPro"/>
</dbReference>
<keyword evidence="12" id="KW-0472">Membrane</keyword>
<keyword evidence="8" id="KW-0067">ATP-binding</keyword>
<dbReference type="Pfam" id="PF06580">
    <property type="entry name" value="His_kinase"/>
    <property type="match status" value="1"/>
</dbReference>
<dbReference type="PANTHER" id="PTHR43047">
    <property type="entry name" value="TWO-COMPONENT HISTIDINE PROTEIN KINASE"/>
    <property type="match status" value="1"/>
</dbReference>
<dbReference type="InterPro" id="IPR011006">
    <property type="entry name" value="CheY-like_superfamily"/>
</dbReference>
<feature type="transmembrane region" description="Helical" evidence="12">
    <location>
        <begin position="242"/>
        <end position="259"/>
    </location>
</feature>
<dbReference type="GO" id="GO:0005886">
    <property type="term" value="C:plasma membrane"/>
    <property type="evidence" value="ECO:0007669"/>
    <property type="project" value="TreeGrafter"/>
</dbReference>
<evidence type="ECO:0000259" key="14">
    <source>
        <dbReference type="PROSITE" id="PS50110"/>
    </source>
</evidence>
<keyword evidence="6" id="KW-0547">Nucleotide-binding</keyword>
<evidence type="ECO:0000256" key="11">
    <source>
        <dbReference type="PROSITE-ProRule" id="PRU00169"/>
    </source>
</evidence>
<dbReference type="SUPFAM" id="SSF47384">
    <property type="entry name" value="Homodimeric domain of signal transducing histidine kinase"/>
    <property type="match status" value="1"/>
</dbReference>
<dbReference type="CDD" id="cd17574">
    <property type="entry name" value="REC_OmpR"/>
    <property type="match status" value="1"/>
</dbReference>
<dbReference type="SMART" id="SM00387">
    <property type="entry name" value="HATPase_c"/>
    <property type="match status" value="2"/>
</dbReference>
<dbReference type="InterPro" id="IPR004358">
    <property type="entry name" value="Sig_transdc_His_kin-like_C"/>
</dbReference>
<evidence type="ECO:0000256" key="2">
    <source>
        <dbReference type="ARBA" id="ARBA00006402"/>
    </source>
</evidence>
<dbReference type="GO" id="GO:0005524">
    <property type="term" value="F:ATP binding"/>
    <property type="evidence" value="ECO:0007669"/>
    <property type="project" value="UniProtKB-KW"/>
</dbReference>
<dbReference type="InterPro" id="IPR003661">
    <property type="entry name" value="HisK_dim/P_dom"/>
</dbReference>
<feature type="transmembrane region" description="Helical" evidence="12">
    <location>
        <begin position="357"/>
        <end position="379"/>
    </location>
</feature>
<sequence>MPITKTKIFLLISLFSLLLILFRIGWMNYHQPPEKPTAEAGVIDFRSLNMSKNEIYKLDGEWHFDPYKFIEPSTMTKSKQNSKTVRIPQNWKNELDDNRKETASGYGTYRLKIRLPKNRPELLSLHLSKIASSAAIYVDGKLISQVNPSAEQNNKNTEKYGALSVSFTPIKDEAELMIHVSNNELPFNGGITNSIWFGSSAAIHQKASFFATLQVIVSVIYFLHMFYAFSLIFFGKGQHKKTLLYFGIMVASAGFANLIDDNVIVQLPIQIEWYYRILYLLFLTTLICMLFFVKSLFVLRSRIFSYLVFIYGLFCIAIITTPFSYYYVLSGFANAFVIIAVILMFKSIIPLTQRKEYGSIIILLFIVSYAINILAGMLINEKIIAMPYYPFDFIAMTILIALVLLQRYIRLLELNKQQTAILQQANKQKDVFLMNTSHELRNPLHGIINIGQSILDNEGEKLSANNKYHLNLLVRVGQQMSFMLNDLIDLTRLKEERIKLHQKEINLHAVVSGLIDMISFLMDGKKIQVKVRISPSFPNIYADENRLMQILFNILHNAVKFTSEGEVIVKAEPKGKMAYIQVIDTGIGMSEETTKKIFQPYVQENRLKSANGGIGIGLSICKKLIELHGGTIGVHSEINKGSTFFFTIPFADKSAIKKNTYTEVRTFIPDETTIHNDCTLAADSHTNHHRQKILIVDDDPVNLKVLYNVLSADYEVATAFSGEQALQCIQTGKCDLVICDVMMPNMSGYELTQTVRQQYSLSELPILLLTARQQFEDIYAGFLAGANDYVAKPAHTLELRARVRALTDLKKSINEQLKTEAAWLQAQIQPHFLFNTLNTIASLGAMDTSRMVTLLNEFGKYLRLSFGIHNTQTLIPVEDELELTHAYLFIEQERFGDRLQIQWELDENIDFQIPPLSIQPIVENAVKHGVLKRITGGAIMVRITKLDTHFEVSIIDNGVGMKENKIHEILDGSTNKSKGIGLANTNRRFKQLFGKGLMIISEPNEGTTVIMAIPRS</sequence>
<feature type="domain" description="Response regulatory" evidence="14">
    <location>
        <begin position="692"/>
        <end position="807"/>
    </location>
</feature>
<dbReference type="PANTHER" id="PTHR43047:SF71">
    <property type="entry name" value="HISTIDINE KINASE CONTAINING CHEY-HOMOLOGOUS RECEIVER DOMAIN-RELATED"/>
    <property type="match status" value="1"/>
</dbReference>
<evidence type="ECO:0000256" key="7">
    <source>
        <dbReference type="ARBA" id="ARBA00022777"/>
    </source>
</evidence>
<dbReference type="Gene3D" id="3.40.50.2300">
    <property type="match status" value="1"/>
</dbReference>
<dbReference type="GO" id="GO:0009927">
    <property type="term" value="F:histidine phosphotransfer kinase activity"/>
    <property type="evidence" value="ECO:0007669"/>
    <property type="project" value="TreeGrafter"/>
</dbReference>
<evidence type="ECO:0000313" key="15">
    <source>
        <dbReference type="EMBL" id="KNE22061.1"/>
    </source>
</evidence>
<evidence type="ECO:0000256" key="5">
    <source>
        <dbReference type="ARBA" id="ARBA00022679"/>
    </source>
</evidence>
<evidence type="ECO:0000256" key="12">
    <source>
        <dbReference type="SAM" id="Phobius"/>
    </source>
</evidence>
<keyword evidence="5" id="KW-0808">Transferase</keyword>
<keyword evidence="7" id="KW-0418">Kinase</keyword>
<keyword evidence="9" id="KW-0902">Two-component regulatory system</keyword>
<dbReference type="InterPro" id="IPR036097">
    <property type="entry name" value="HisK_dim/P_sf"/>
</dbReference>
<dbReference type="Gene3D" id="3.30.565.10">
    <property type="entry name" value="Histidine kinase-like ATPase, C-terminal domain"/>
    <property type="match status" value="2"/>
</dbReference>
<organism evidence="15 16">
    <name type="scientific">Virgibacillus pantothenticus</name>
    <dbReference type="NCBI Taxonomy" id="1473"/>
    <lineage>
        <taxon>Bacteria</taxon>
        <taxon>Bacillati</taxon>
        <taxon>Bacillota</taxon>
        <taxon>Bacilli</taxon>
        <taxon>Bacillales</taxon>
        <taxon>Bacillaceae</taxon>
        <taxon>Virgibacillus</taxon>
    </lineage>
</organism>
<evidence type="ECO:0000256" key="1">
    <source>
        <dbReference type="ARBA" id="ARBA00000085"/>
    </source>
</evidence>
<dbReference type="Pfam" id="PF02518">
    <property type="entry name" value="HATPase_c"/>
    <property type="match status" value="2"/>
</dbReference>
<dbReference type="PROSITE" id="PS50110">
    <property type="entry name" value="RESPONSE_REGULATORY"/>
    <property type="match status" value="1"/>
</dbReference>
<dbReference type="Gene3D" id="2.60.120.260">
    <property type="entry name" value="Galactose-binding domain-like"/>
    <property type="match status" value="1"/>
</dbReference>
<dbReference type="Pfam" id="PF00072">
    <property type="entry name" value="Response_reg"/>
    <property type="match status" value="1"/>
</dbReference>
<feature type="transmembrane region" description="Helical" evidence="12">
    <location>
        <begin position="391"/>
        <end position="409"/>
    </location>
</feature>
<feature type="transmembrane region" description="Helical" evidence="12">
    <location>
        <begin position="274"/>
        <end position="296"/>
    </location>
</feature>
<accession>A0A0L0QU27</accession>
<dbReference type="GeneID" id="66869813"/>
<dbReference type="Proteomes" id="UP000036780">
    <property type="component" value="Unassembled WGS sequence"/>
</dbReference>
<dbReference type="CDD" id="cd00082">
    <property type="entry name" value="HisKA"/>
    <property type="match status" value="1"/>
</dbReference>
<comment type="catalytic activity">
    <reaction evidence="1">
        <text>ATP + protein L-histidine = ADP + protein N-phospho-L-histidine.</text>
        <dbReference type="EC" id="2.7.13.3"/>
    </reaction>
</comment>
<dbReference type="SUPFAM" id="SSF55874">
    <property type="entry name" value="ATPase domain of HSP90 chaperone/DNA topoisomerase II/histidine kinase"/>
    <property type="match status" value="2"/>
</dbReference>
<feature type="modified residue" description="4-aspartylphosphate" evidence="11">
    <location>
        <position position="740"/>
    </location>
</feature>
<dbReference type="SUPFAM" id="SSF52172">
    <property type="entry name" value="CheY-like"/>
    <property type="match status" value="1"/>
</dbReference>
<keyword evidence="12" id="KW-1133">Transmembrane helix</keyword>
<dbReference type="InterPro" id="IPR001789">
    <property type="entry name" value="Sig_transdc_resp-reg_receiver"/>
</dbReference>
<comment type="similarity">
    <text evidence="2">In the N-terminal section; belongs to the phytochrome family.</text>
</comment>
<dbReference type="SUPFAM" id="SSF49785">
    <property type="entry name" value="Galactose-binding domain-like"/>
    <property type="match status" value="1"/>
</dbReference>
<evidence type="ECO:0000256" key="8">
    <source>
        <dbReference type="ARBA" id="ARBA00022840"/>
    </source>
</evidence>
<feature type="transmembrane region" description="Helical" evidence="12">
    <location>
        <begin position="209"/>
        <end position="235"/>
    </location>
</feature>
<dbReference type="PATRIC" id="fig|1473.5.peg.3860"/>
<reference evidence="16" key="1">
    <citation type="submission" date="2015-07" db="EMBL/GenBank/DDBJ databases">
        <title>Fjat-10053 dsm26.</title>
        <authorList>
            <person name="Liu B."/>
            <person name="Wang J."/>
            <person name="Zhu Y."/>
            <person name="Liu G."/>
            <person name="Chen Q."/>
            <person name="Chen Z."/>
            <person name="Lan J."/>
            <person name="Che J."/>
            <person name="Ge C."/>
            <person name="Shi H."/>
            <person name="Pan Z."/>
            <person name="Liu X."/>
        </authorList>
    </citation>
    <scope>NUCLEOTIDE SEQUENCE [LARGE SCALE GENOMIC DNA]</scope>
    <source>
        <strain evidence="16">DSM 26</strain>
    </source>
</reference>
<evidence type="ECO:0000256" key="4">
    <source>
        <dbReference type="ARBA" id="ARBA00022553"/>
    </source>
</evidence>
<dbReference type="Gene3D" id="1.10.287.130">
    <property type="match status" value="1"/>
</dbReference>
<keyword evidence="4 11" id="KW-0597">Phosphoprotein</keyword>
<dbReference type="SMART" id="SM00388">
    <property type="entry name" value="HisKA"/>
    <property type="match status" value="1"/>
</dbReference>
<evidence type="ECO:0000256" key="9">
    <source>
        <dbReference type="ARBA" id="ARBA00023012"/>
    </source>
</evidence>
<dbReference type="SMART" id="SM00448">
    <property type="entry name" value="REC"/>
    <property type="match status" value="1"/>
</dbReference>
<evidence type="ECO:0000256" key="3">
    <source>
        <dbReference type="ARBA" id="ARBA00012438"/>
    </source>
</evidence>
<evidence type="ECO:0000259" key="13">
    <source>
        <dbReference type="PROSITE" id="PS50109"/>
    </source>
</evidence>
<dbReference type="Pfam" id="PF00512">
    <property type="entry name" value="HisKA"/>
    <property type="match status" value="1"/>
</dbReference>
<comment type="caution">
    <text evidence="15">The sequence shown here is derived from an EMBL/GenBank/DDBJ whole genome shotgun (WGS) entry which is preliminary data.</text>
</comment>
<evidence type="ECO:0000256" key="10">
    <source>
        <dbReference type="ARBA" id="ARBA00074306"/>
    </source>
</evidence>
<name>A0A0L0QU27_VIRPA</name>
<dbReference type="InterPro" id="IPR003594">
    <property type="entry name" value="HATPase_dom"/>
</dbReference>
<evidence type="ECO:0000313" key="16">
    <source>
        <dbReference type="Proteomes" id="UP000036780"/>
    </source>
</evidence>
<feature type="transmembrane region" description="Helical" evidence="12">
    <location>
        <begin position="505"/>
        <end position="522"/>
    </location>
</feature>
<dbReference type="EMBL" id="LGTO01000004">
    <property type="protein sequence ID" value="KNE22061.1"/>
    <property type="molecule type" value="Genomic_DNA"/>
</dbReference>
<dbReference type="InterPro" id="IPR036890">
    <property type="entry name" value="HATPase_C_sf"/>
</dbReference>
<dbReference type="OrthoDB" id="9809348at2"/>
<feature type="transmembrane region" description="Helical" evidence="12">
    <location>
        <begin position="325"/>
        <end position="345"/>
    </location>
</feature>
<protein>
    <recommendedName>
        <fullName evidence="10">Circadian input-output histidine kinase CikA</fullName>
        <ecNumber evidence="3">2.7.13.3</ecNumber>
    </recommendedName>
</protein>
<dbReference type="PRINTS" id="PR00344">
    <property type="entry name" value="BCTRLSENSOR"/>
</dbReference>